<comment type="caution">
    <text evidence="2">The sequence shown here is derived from an EMBL/GenBank/DDBJ whole genome shotgun (WGS) entry which is preliminary data.</text>
</comment>
<feature type="coiled-coil region" evidence="1">
    <location>
        <begin position="407"/>
        <end position="434"/>
    </location>
</feature>
<keyword evidence="3" id="KW-1185">Reference proteome</keyword>
<keyword evidence="1" id="KW-0175">Coiled coil</keyword>
<dbReference type="AlphaFoldDB" id="A0A5N5G5X6"/>
<protein>
    <submittedName>
        <fullName evidence="2">Uncharacterized protein</fullName>
    </submittedName>
</protein>
<sequence>MAYGFPLMNDNAWVKWINELEPIFKRKWMNNGIYELIIFSKTIVIAKPELLTIALLFWNSGTNTFDFKMGFMSPTILDIVQVFGLRPPGRIVDVTHESSGTSTSPLQLEYNSVTFKSYETSFKGFIPFVKKNFGADSSNANLDQEHIEKFINFHSDRYERRLEVYHPNFCIRQLGFRQAVPIPFFDFVHYEEAVNALILQEALVGGSKLEEEPEARIQVSCWARETMPEPEQTTLIRKKTRAQTSKISKTSITSIDAAPVARVKKQMAYKKSIPLVVTHAFQFDPSTGKKIHFVEDDNNSLFRHLLLMHLKPLKCLLPNLRVLEKHVKKRAKTTVTAAFIPTPAIFFTLLTEAAYSAMIEGVKDAPSASSASSLPELNQYESFLSFFEILRVLRDQHHKPELMEERIAMVDFEIQHLEEQLSLLRAEKVTLTNRLSQKVEEMEKIS</sequence>
<dbReference type="EMBL" id="SMOL01000553">
    <property type="protein sequence ID" value="KAB2608852.1"/>
    <property type="molecule type" value="Genomic_DNA"/>
</dbReference>
<accession>A0A5N5G5X6</accession>
<dbReference type="OrthoDB" id="1632775at2759"/>
<evidence type="ECO:0000313" key="3">
    <source>
        <dbReference type="Proteomes" id="UP000327157"/>
    </source>
</evidence>
<gene>
    <name evidence="2" type="ORF">D8674_012020</name>
</gene>
<reference evidence="2 3" key="1">
    <citation type="submission" date="2019-09" db="EMBL/GenBank/DDBJ databases">
        <authorList>
            <person name="Ou C."/>
        </authorList>
    </citation>
    <scope>NUCLEOTIDE SEQUENCE [LARGE SCALE GENOMIC DNA]</scope>
    <source>
        <strain evidence="2">S2</strain>
        <tissue evidence="2">Leaf</tissue>
    </source>
</reference>
<reference evidence="3" key="2">
    <citation type="submission" date="2019-10" db="EMBL/GenBank/DDBJ databases">
        <title>A de novo genome assembly of a pear dwarfing rootstock.</title>
        <authorList>
            <person name="Wang F."/>
            <person name="Wang J."/>
            <person name="Li S."/>
            <person name="Zhang Y."/>
            <person name="Fang M."/>
            <person name="Ma L."/>
            <person name="Zhao Y."/>
            <person name="Jiang S."/>
        </authorList>
    </citation>
    <scope>NUCLEOTIDE SEQUENCE [LARGE SCALE GENOMIC DNA]</scope>
</reference>
<name>A0A5N5G5X6_9ROSA</name>
<reference evidence="2 3" key="3">
    <citation type="submission" date="2019-11" db="EMBL/GenBank/DDBJ databases">
        <title>A de novo genome assembly of a pear dwarfing rootstock.</title>
        <authorList>
            <person name="Wang F."/>
            <person name="Wang J."/>
            <person name="Li S."/>
            <person name="Zhang Y."/>
            <person name="Fang M."/>
            <person name="Ma L."/>
            <person name="Zhao Y."/>
            <person name="Jiang S."/>
        </authorList>
    </citation>
    <scope>NUCLEOTIDE SEQUENCE [LARGE SCALE GENOMIC DNA]</scope>
    <source>
        <strain evidence="2">S2</strain>
        <tissue evidence="2">Leaf</tissue>
    </source>
</reference>
<organism evidence="2 3">
    <name type="scientific">Pyrus ussuriensis x Pyrus communis</name>
    <dbReference type="NCBI Taxonomy" id="2448454"/>
    <lineage>
        <taxon>Eukaryota</taxon>
        <taxon>Viridiplantae</taxon>
        <taxon>Streptophyta</taxon>
        <taxon>Embryophyta</taxon>
        <taxon>Tracheophyta</taxon>
        <taxon>Spermatophyta</taxon>
        <taxon>Magnoliopsida</taxon>
        <taxon>eudicotyledons</taxon>
        <taxon>Gunneridae</taxon>
        <taxon>Pentapetalae</taxon>
        <taxon>rosids</taxon>
        <taxon>fabids</taxon>
        <taxon>Rosales</taxon>
        <taxon>Rosaceae</taxon>
        <taxon>Amygdaloideae</taxon>
        <taxon>Maleae</taxon>
        <taxon>Pyrus</taxon>
    </lineage>
</organism>
<proteinExistence type="predicted"/>
<evidence type="ECO:0000313" key="2">
    <source>
        <dbReference type="EMBL" id="KAB2608852.1"/>
    </source>
</evidence>
<evidence type="ECO:0000256" key="1">
    <source>
        <dbReference type="SAM" id="Coils"/>
    </source>
</evidence>
<dbReference type="Proteomes" id="UP000327157">
    <property type="component" value="Chromosome 14"/>
</dbReference>